<evidence type="ECO:0000256" key="5">
    <source>
        <dbReference type="SAM" id="MobiDB-lite"/>
    </source>
</evidence>
<evidence type="ECO:0000313" key="8">
    <source>
        <dbReference type="Proteomes" id="UP001589943"/>
    </source>
</evidence>
<feature type="domain" description="Histidine kinase" evidence="6">
    <location>
        <begin position="342"/>
        <end position="541"/>
    </location>
</feature>
<dbReference type="GO" id="GO:0016301">
    <property type="term" value="F:kinase activity"/>
    <property type="evidence" value="ECO:0007669"/>
    <property type="project" value="UniProtKB-KW"/>
</dbReference>
<dbReference type="InterPro" id="IPR005467">
    <property type="entry name" value="His_kinase_dom"/>
</dbReference>
<dbReference type="CDD" id="cd00082">
    <property type="entry name" value="HisKA"/>
    <property type="match status" value="1"/>
</dbReference>
<evidence type="ECO:0000256" key="1">
    <source>
        <dbReference type="ARBA" id="ARBA00000085"/>
    </source>
</evidence>
<evidence type="ECO:0000256" key="4">
    <source>
        <dbReference type="ARBA" id="ARBA00022777"/>
    </source>
</evidence>
<evidence type="ECO:0000256" key="2">
    <source>
        <dbReference type="ARBA" id="ARBA00012438"/>
    </source>
</evidence>
<accession>A0ABV6PLL9</accession>
<gene>
    <name evidence="7" type="ORF">ACFFF7_15045</name>
</gene>
<comment type="caution">
    <text evidence="7">The sequence shown here is derived from an EMBL/GenBank/DDBJ whole genome shotgun (WGS) entry which is preliminary data.</text>
</comment>
<dbReference type="PROSITE" id="PS50109">
    <property type="entry name" value="HIS_KIN"/>
    <property type="match status" value="1"/>
</dbReference>
<dbReference type="Gene3D" id="1.10.287.130">
    <property type="match status" value="1"/>
</dbReference>
<evidence type="ECO:0000256" key="3">
    <source>
        <dbReference type="ARBA" id="ARBA00022679"/>
    </source>
</evidence>
<dbReference type="Proteomes" id="UP001589943">
    <property type="component" value="Unassembled WGS sequence"/>
</dbReference>
<organism evidence="7 8">
    <name type="scientific">Novosphingobium aquiterrae</name>
    <dbReference type="NCBI Taxonomy" id="624388"/>
    <lineage>
        <taxon>Bacteria</taxon>
        <taxon>Pseudomonadati</taxon>
        <taxon>Pseudomonadota</taxon>
        <taxon>Alphaproteobacteria</taxon>
        <taxon>Sphingomonadales</taxon>
        <taxon>Sphingomonadaceae</taxon>
        <taxon>Novosphingobium</taxon>
    </lineage>
</organism>
<dbReference type="PANTHER" id="PTHR43047:SF72">
    <property type="entry name" value="OSMOSENSING HISTIDINE PROTEIN KINASE SLN1"/>
    <property type="match status" value="1"/>
</dbReference>
<dbReference type="SUPFAM" id="SSF47384">
    <property type="entry name" value="Homodimeric domain of signal transducing histidine kinase"/>
    <property type="match status" value="1"/>
</dbReference>
<comment type="catalytic activity">
    <reaction evidence="1">
        <text>ATP + protein L-histidine = ADP + protein N-phospho-L-histidine.</text>
        <dbReference type="EC" id="2.7.13.3"/>
    </reaction>
</comment>
<dbReference type="Pfam" id="PF00512">
    <property type="entry name" value="HisKA"/>
    <property type="match status" value="1"/>
</dbReference>
<dbReference type="InterPro" id="IPR003661">
    <property type="entry name" value="HisK_dim/P_dom"/>
</dbReference>
<dbReference type="PANTHER" id="PTHR43047">
    <property type="entry name" value="TWO-COMPONENT HISTIDINE PROTEIN KINASE"/>
    <property type="match status" value="1"/>
</dbReference>
<sequence>MHYDDRLGTVLRLRADGPAVRRIQYRQLLDLLGTLPSEARGDQVDCAFTRLADLAATIPPEERAGMIRDRGLRLRSTRLVANLAGDDSLVAQAALDRAELGEDEWLDLVPALPIAARGHVRRRRDLSLAVEAQLARLGIRDRGLPPARSAVADAPAHRAANHIDTLIESAPPAAPSAAPDQGIGAIVRKIEAYRKARQVVDHVPANTDAPRLPLDEDHLFEAPAQVRAFDFATDAAGRVVWADPGSAPMMIGRALGALDERAHGPLREALRGRQPLRALGLTLEGAPAIAGHWQVDAAPWFDPLTGRHLGWRGRMRRPTETRAEAPAAPRQRPDSQADRIRQMLHELRTPVNAIQGFAEVIQQQLFGPTPHEYRALAATIAGDAARMLAAFEELERLAKLESGAVEIEAGQTDLAAAVEATVAQLAAHTRQRGSGFAVKIAAAPLAVPLARIEVERLVWRLLATLAGVSGPGEVLRLKLQRRNANIRLDVALPAILAVRDEKALFETSAGAVPQVIAAGVFGVGFALRLVAAEASAAGGRLVHKGDRLRLILPGLTATADPHSDSDTAATDEASAPAA</sequence>
<keyword evidence="3" id="KW-0808">Transferase</keyword>
<dbReference type="EMBL" id="JBHLTL010000011">
    <property type="protein sequence ID" value="MFC0590725.1"/>
    <property type="molecule type" value="Genomic_DNA"/>
</dbReference>
<proteinExistence type="predicted"/>
<dbReference type="SMART" id="SM00388">
    <property type="entry name" value="HisKA"/>
    <property type="match status" value="1"/>
</dbReference>
<protein>
    <recommendedName>
        <fullName evidence="2">histidine kinase</fullName>
        <ecNumber evidence="2">2.7.13.3</ecNumber>
    </recommendedName>
</protein>
<keyword evidence="4 7" id="KW-0418">Kinase</keyword>
<evidence type="ECO:0000259" key="6">
    <source>
        <dbReference type="PROSITE" id="PS50109"/>
    </source>
</evidence>
<name>A0ABV6PLL9_9SPHN</name>
<dbReference type="InterPro" id="IPR036097">
    <property type="entry name" value="HisK_dim/P_sf"/>
</dbReference>
<feature type="region of interest" description="Disordered" evidence="5">
    <location>
        <begin position="314"/>
        <end position="336"/>
    </location>
</feature>
<evidence type="ECO:0000313" key="7">
    <source>
        <dbReference type="EMBL" id="MFC0590725.1"/>
    </source>
</evidence>
<keyword evidence="8" id="KW-1185">Reference proteome</keyword>
<reference evidence="7 8" key="1">
    <citation type="submission" date="2024-09" db="EMBL/GenBank/DDBJ databases">
        <authorList>
            <person name="Sun Q."/>
            <person name="Mori K."/>
        </authorList>
    </citation>
    <scope>NUCLEOTIDE SEQUENCE [LARGE SCALE GENOMIC DNA]</scope>
    <source>
        <strain evidence="7 8">NCAIM B.02537</strain>
    </source>
</reference>
<dbReference type="RefSeq" id="WP_379482174.1">
    <property type="nucleotide sequence ID" value="NZ_JBHLTL010000011.1"/>
</dbReference>
<dbReference type="EC" id="2.7.13.3" evidence="2"/>